<feature type="region of interest" description="Disordered" evidence="3">
    <location>
        <begin position="601"/>
        <end position="628"/>
    </location>
</feature>
<dbReference type="GO" id="GO:0016787">
    <property type="term" value="F:hydrolase activity"/>
    <property type="evidence" value="ECO:0007669"/>
    <property type="project" value="UniProtKB-KW"/>
</dbReference>
<dbReference type="EMBL" id="CAJVPV010002235">
    <property type="protein sequence ID" value="CAG8521780.1"/>
    <property type="molecule type" value="Genomic_DNA"/>
</dbReference>
<evidence type="ECO:0000256" key="3">
    <source>
        <dbReference type="SAM" id="MobiDB-lite"/>
    </source>
</evidence>
<evidence type="ECO:0000256" key="1">
    <source>
        <dbReference type="ARBA" id="ARBA00010515"/>
    </source>
</evidence>
<evidence type="ECO:0000256" key="2">
    <source>
        <dbReference type="ARBA" id="ARBA00022801"/>
    </source>
</evidence>
<accession>A0A9N9FB33</accession>
<evidence type="ECO:0000313" key="6">
    <source>
        <dbReference type="Proteomes" id="UP000789342"/>
    </source>
</evidence>
<protein>
    <submittedName>
        <fullName evidence="5">9798_t:CDS:1</fullName>
    </submittedName>
</protein>
<feature type="domain" description="Alpha/beta hydrolase fold-3" evidence="4">
    <location>
        <begin position="174"/>
        <end position="386"/>
    </location>
</feature>
<proteinExistence type="inferred from homology"/>
<dbReference type="InterPro" id="IPR029058">
    <property type="entry name" value="AB_hydrolase_fold"/>
</dbReference>
<dbReference type="SUPFAM" id="SSF53474">
    <property type="entry name" value="alpha/beta-Hydrolases"/>
    <property type="match status" value="1"/>
</dbReference>
<dbReference type="PROSITE" id="PS01173">
    <property type="entry name" value="LIPASE_GDXG_HIS"/>
    <property type="match status" value="1"/>
</dbReference>
<reference evidence="5" key="1">
    <citation type="submission" date="2021-06" db="EMBL/GenBank/DDBJ databases">
        <authorList>
            <person name="Kallberg Y."/>
            <person name="Tangrot J."/>
            <person name="Rosling A."/>
        </authorList>
    </citation>
    <scope>NUCLEOTIDE SEQUENCE</scope>
    <source>
        <strain evidence="5">CL551</strain>
    </source>
</reference>
<organism evidence="5 6">
    <name type="scientific">Acaulospora morrowiae</name>
    <dbReference type="NCBI Taxonomy" id="94023"/>
    <lineage>
        <taxon>Eukaryota</taxon>
        <taxon>Fungi</taxon>
        <taxon>Fungi incertae sedis</taxon>
        <taxon>Mucoromycota</taxon>
        <taxon>Glomeromycotina</taxon>
        <taxon>Glomeromycetes</taxon>
        <taxon>Diversisporales</taxon>
        <taxon>Acaulosporaceae</taxon>
        <taxon>Acaulospora</taxon>
    </lineage>
</organism>
<dbReference type="Pfam" id="PF07859">
    <property type="entry name" value="Abhydrolase_3"/>
    <property type="match status" value="1"/>
</dbReference>
<evidence type="ECO:0000259" key="4">
    <source>
        <dbReference type="Pfam" id="PF07859"/>
    </source>
</evidence>
<sequence>MHDFIIKLRQALKTSQKEHLFSRDCWKLIDHAILLTSQVTILTVNFLTYHIFGPRKPSWPIQLTLMCAAMRALTEHTHLADVDKLRKFVNVLFSLVPSDIIITPVSFRVSNRSLPGILKELEDLESGDGEISGEWIVPKDLWIKINDEYRLKASIHRHLYTDQDGTKWSKEKVILYIHGGAYYLMSAKTHRDLNYRLSKTTERRVFAINYRLAPEGPFPCGLHDTVHSFLYLTDPNGLAIQPHNVVVAGDCAGGGLVLAMLYYLRDNGMPLPGGVVLFSPWVDLTMSCASWDQNQSYDFLFNLKENDKIHPVKLYLNPYEERSNLVNHPYVSPLFGDLHDLPPILIQCGDSEVLRDEIYLLAHKASQTGTTFVQHEVYGDMVHVFQLFNYLESSVKAMDSVGSFVRMVIPIHQRSTLFTHTNKRYTPSELKLSSPSESLMPTGPHKWSFANQIPVRCDKSTCTKEDQIIFDKAPLLMYNSHFTSVPLKTSVDVWPSQQPEYFSPQNPSTPPSQFAHTHIQHNYQSTRSQPTINPLRSSAYPDLKQLYFDYNDHPAIKTNFVAANATNSEIINNESGISSFCCSDSEYDSAIDELDFEVDGEDNEDCRTHGDERSVHSVDVGVGTGDHL</sequence>
<comment type="similarity">
    <text evidence="1">Belongs to the 'GDXG' lipolytic enzyme family.</text>
</comment>
<dbReference type="PANTHER" id="PTHR48081:SF26">
    <property type="entry name" value="ALPHA_BETA HYDROLASE FOLD-3 DOMAIN-CONTAINING PROTEIN"/>
    <property type="match status" value="1"/>
</dbReference>
<dbReference type="PANTHER" id="PTHR48081">
    <property type="entry name" value="AB HYDROLASE SUPERFAMILY PROTEIN C4A8.06C"/>
    <property type="match status" value="1"/>
</dbReference>
<dbReference type="InterPro" id="IPR013094">
    <property type="entry name" value="AB_hydrolase_3"/>
</dbReference>
<dbReference type="AlphaFoldDB" id="A0A9N9FB33"/>
<dbReference type="InterPro" id="IPR050300">
    <property type="entry name" value="GDXG_lipolytic_enzyme"/>
</dbReference>
<dbReference type="OrthoDB" id="408631at2759"/>
<feature type="compositionally biased region" description="Basic and acidic residues" evidence="3">
    <location>
        <begin position="605"/>
        <end position="616"/>
    </location>
</feature>
<name>A0A9N9FB33_9GLOM</name>
<gene>
    <name evidence="5" type="ORF">AMORRO_LOCUS4243</name>
</gene>
<keyword evidence="6" id="KW-1185">Reference proteome</keyword>
<evidence type="ECO:0000313" key="5">
    <source>
        <dbReference type="EMBL" id="CAG8521780.1"/>
    </source>
</evidence>
<dbReference type="InterPro" id="IPR002168">
    <property type="entry name" value="Lipase_GDXG_HIS_AS"/>
</dbReference>
<keyword evidence="2" id="KW-0378">Hydrolase</keyword>
<comment type="caution">
    <text evidence="5">The sequence shown here is derived from an EMBL/GenBank/DDBJ whole genome shotgun (WGS) entry which is preliminary data.</text>
</comment>
<dbReference type="Proteomes" id="UP000789342">
    <property type="component" value="Unassembled WGS sequence"/>
</dbReference>
<dbReference type="Gene3D" id="3.40.50.1820">
    <property type="entry name" value="alpha/beta hydrolase"/>
    <property type="match status" value="1"/>
</dbReference>